<evidence type="ECO:0000313" key="2">
    <source>
        <dbReference type="EMBL" id="KAL3535304.1"/>
    </source>
</evidence>
<evidence type="ECO:0000313" key="3">
    <source>
        <dbReference type="Proteomes" id="UP001630127"/>
    </source>
</evidence>
<dbReference type="CDD" id="cd22269">
    <property type="entry name" value="DPBB_EG45-like"/>
    <property type="match status" value="1"/>
</dbReference>
<proteinExistence type="predicted"/>
<feature type="chain" id="PRO_5044779255" description="EG45-like domain containing protein" evidence="1">
    <location>
        <begin position="31"/>
        <end position="102"/>
    </location>
</feature>
<dbReference type="AlphaFoldDB" id="A0ABD3AVQ2"/>
<feature type="signal peptide" evidence="1">
    <location>
        <begin position="1"/>
        <end position="30"/>
    </location>
</feature>
<dbReference type="PANTHER" id="PTHR47295">
    <property type="entry name" value="EG45-LIKE DOMAIN CONTAINING PROTEIN 1-RELATED"/>
    <property type="match status" value="1"/>
</dbReference>
<evidence type="ECO:0008006" key="4">
    <source>
        <dbReference type="Google" id="ProtNLM"/>
    </source>
</evidence>
<accession>A0ABD3AVQ2</accession>
<dbReference type="Proteomes" id="UP001630127">
    <property type="component" value="Unassembled WGS sequence"/>
</dbReference>
<name>A0ABD3AVQ2_9GENT</name>
<evidence type="ECO:0000256" key="1">
    <source>
        <dbReference type="SAM" id="SignalP"/>
    </source>
</evidence>
<comment type="caution">
    <text evidence="2">The sequence shown here is derived from an EMBL/GenBank/DDBJ whole genome shotgun (WGS) entry which is preliminary data.</text>
</comment>
<dbReference type="InterPro" id="IPR036908">
    <property type="entry name" value="RlpA-like_sf"/>
</dbReference>
<sequence length="102" mass="10941">MLSGKNKMEAIMRVLIMICMVATLVSVALAATGTAPFYTPPYVPSSCYGYQNKGVMLAVASDTIWDNRAACGRNYQVTCTGPTNQGIPQPCRGSVVVQIVDY</sequence>
<dbReference type="PANTHER" id="PTHR47295:SF2">
    <property type="entry name" value="EG45-LIKE DOMAIN CONTAINING PROTEIN 1-RELATED"/>
    <property type="match status" value="1"/>
</dbReference>
<dbReference type="Gene3D" id="2.40.40.10">
    <property type="entry name" value="RlpA-like domain"/>
    <property type="match status" value="1"/>
</dbReference>
<reference evidence="2 3" key="1">
    <citation type="submission" date="2024-11" db="EMBL/GenBank/DDBJ databases">
        <title>A near-complete genome assembly of Cinchona calisaya.</title>
        <authorList>
            <person name="Lian D.C."/>
            <person name="Zhao X.W."/>
            <person name="Wei L."/>
        </authorList>
    </citation>
    <scope>NUCLEOTIDE SEQUENCE [LARGE SCALE GENOMIC DNA]</scope>
    <source>
        <tissue evidence="2">Nenye</tissue>
    </source>
</reference>
<keyword evidence="3" id="KW-1185">Reference proteome</keyword>
<dbReference type="EMBL" id="JBJUIK010000002">
    <property type="protein sequence ID" value="KAL3535304.1"/>
    <property type="molecule type" value="Genomic_DNA"/>
</dbReference>
<dbReference type="InterPro" id="IPR044206">
    <property type="entry name" value="EGC1/2"/>
</dbReference>
<gene>
    <name evidence="2" type="ORF">ACH5RR_003765</name>
</gene>
<organism evidence="2 3">
    <name type="scientific">Cinchona calisaya</name>
    <dbReference type="NCBI Taxonomy" id="153742"/>
    <lineage>
        <taxon>Eukaryota</taxon>
        <taxon>Viridiplantae</taxon>
        <taxon>Streptophyta</taxon>
        <taxon>Embryophyta</taxon>
        <taxon>Tracheophyta</taxon>
        <taxon>Spermatophyta</taxon>
        <taxon>Magnoliopsida</taxon>
        <taxon>eudicotyledons</taxon>
        <taxon>Gunneridae</taxon>
        <taxon>Pentapetalae</taxon>
        <taxon>asterids</taxon>
        <taxon>lamiids</taxon>
        <taxon>Gentianales</taxon>
        <taxon>Rubiaceae</taxon>
        <taxon>Cinchonoideae</taxon>
        <taxon>Cinchoneae</taxon>
        <taxon>Cinchona</taxon>
    </lineage>
</organism>
<dbReference type="SUPFAM" id="SSF50685">
    <property type="entry name" value="Barwin-like endoglucanases"/>
    <property type="match status" value="1"/>
</dbReference>
<protein>
    <recommendedName>
        <fullName evidence="4">EG45-like domain containing protein</fullName>
    </recommendedName>
</protein>
<keyword evidence="1" id="KW-0732">Signal</keyword>